<protein>
    <submittedName>
        <fullName evidence="1">Uncharacterized protein</fullName>
    </submittedName>
</protein>
<dbReference type="AlphaFoldDB" id="A0A9Q8CMF0"/>
<gene>
    <name evidence="1" type="ORF">ERX40_07835</name>
</gene>
<proteinExistence type="predicted"/>
<keyword evidence="2" id="KW-1185">Reference proteome</keyword>
<comment type="caution">
    <text evidence="1">The sequence shown here is derived from an EMBL/GenBank/DDBJ whole genome shotgun (WGS) entry which is preliminary data.</text>
</comment>
<evidence type="ECO:0000313" key="1">
    <source>
        <dbReference type="EMBL" id="TDM02456.1"/>
    </source>
</evidence>
<evidence type="ECO:0000313" key="2">
    <source>
        <dbReference type="Proteomes" id="UP000295280"/>
    </source>
</evidence>
<dbReference type="Proteomes" id="UP000295280">
    <property type="component" value="Unassembled WGS sequence"/>
</dbReference>
<dbReference type="EMBL" id="SCWD01000002">
    <property type="protein sequence ID" value="TDM02456.1"/>
    <property type="molecule type" value="Genomic_DNA"/>
</dbReference>
<dbReference type="RefSeq" id="WP_165980713.1">
    <property type="nucleotide sequence ID" value="NZ_SCWD01000002.1"/>
</dbReference>
<accession>A0A9Q8CMF0</accession>
<sequence>MQSQLNEVTCTLLQLHDLFFLSDDFHKKFIHLLWMMWLFQRANLRNILSIILFVTNHEQLLNEWMHQEKFKFMLERNGYIETEEIGANCVIIFYDDQFQPGC</sequence>
<organism evidence="1 2">
    <name type="scientific">Macrococcus carouselicus</name>
    <dbReference type="NCBI Taxonomy" id="69969"/>
    <lineage>
        <taxon>Bacteria</taxon>
        <taxon>Bacillati</taxon>
        <taxon>Bacillota</taxon>
        <taxon>Bacilli</taxon>
        <taxon>Bacillales</taxon>
        <taxon>Staphylococcaceae</taxon>
        <taxon>Macrococcus</taxon>
    </lineage>
</organism>
<name>A0A9Q8CMF0_9STAP</name>
<reference evidence="1 2" key="1">
    <citation type="submission" date="2019-01" db="EMBL/GenBank/DDBJ databases">
        <title>Draft genome sequences of the type strains of six Macrococcus species.</title>
        <authorList>
            <person name="Mazhar S."/>
            <person name="Altermann E."/>
            <person name="Hill C."/>
            <person name="Mcauliffe O."/>
        </authorList>
    </citation>
    <scope>NUCLEOTIDE SEQUENCE [LARGE SCALE GENOMIC DNA]</scope>
    <source>
        <strain evidence="1 2">ATCC 51828</strain>
    </source>
</reference>